<keyword evidence="2" id="KW-0238">DNA-binding</keyword>
<dbReference type="InterPro" id="IPR011990">
    <property type="entry name" value="TPR-like_helical_dom_sf"/>
</dbReference>
<dbReference type="InterPro" id="IPR016032">
    <property type="entry name" value="Sig_transdc_resp-reg_C-effctor"/>
</dbReference>
<evidence type="ECO:0000256" key="3">
    <source>
        <dbReference type="ARBA" id="ARBA00023163"/>
    </source>
</evidence>
<sequence>MTTTERDDRVTHEPLGALADAIVAGDLDLASRVACAGWARLLEGSARQTVALLETIPRPELRRHPLLAMVLGLAYDAVADDGVRAIELFTLAIAASRVRADATDPVERFVLTVGESAAYRLTGGYDRAGRSAERALRQFERLSPAGRDEVAPNAHHLLAQAGTSLLYAGHGDRALDALRAAFSASTRLADPRSRLRPLALIAATQALGGDMPAARVAIERLESLPAPDGWRAGRAGALYRVTRALDALERFDPDGAQAQLDMVALSTVPAEERGIVVGVRALVQLSAHRNRAGSIELRAELERPTGRRMPPSVRAWLVSLLALQLLGCARPAEAEAVLARHAEAAAPTTPHPKVPAPTILARALLALLADDGAEALRVLDTCDLADSRTRRIDVAFSLVRAAALLRLGEGRGAAAATAEAVEQMRAGGLSAGILVIPDADRAALAENAREHALEQTAGLLDSLAVHASFLPAAMAPVRLTERETTVLQQLSETGSTAEIARSLFVSPNTVKTQLRSLYRKLGAGSRHEALAAATARGLLGR</sequence>
<feature type="domain" description="HTH luxR-type" evidence="4">
    <location>
        <begin position="472"/>
        <end position="537"/>
    </location>
</feature>
<accession>A0ABT2H7N7</accession>
<dbReference type="Proteomes" id="UP001165586">
    <property type="component" value="Unassembled WGS sequence"/>
</dbReference>
<keyword evidence="1" id="KW-0805">Transcription regulation</keyword>
<evidence type="ECO:0000313" key="5">
    <source>
        <dbReference type="EMBL" id="MCS5735950.1"/>
    </source>
</evidence>
<dbReference type="Gene3D" id="1.10.10.10">
    <property type="entry name" value="Winged helix-like DNA-binding domain superfamily/Winged helix DNA-binding domain"/>
    <property type="match status" value="1"/>
</dbReference>
<reference evidence="5" key="1">
    <citation type="submission" date="2022-08" db="EMBL/GenBank/DDBJ databases">
        <authorList>
            <person name="Deng Y."/>
            <person name="Han X.-F."/>
            <person name="Zhang Y.-Q."/>
        </authorList>
    </citation>
    <scope>NUCLEOTIDE SEQUENCE</scope>
    <source>
        <strain evidence="5">CPCC 203386</strain>
    </source>
</reference>
<evidence type="ECO:0000256" key="2">
    <source>
        <dbReference type="ARBA" id="ARBA00023125"/>
    </source>
</evidence>
<evidence type="ECO:0000313" key="6">
    <source>
        <dbReference type="Proteomes" id="UP001165586"/>
    </source>
</evidence>
<gene>
    <name evidence="5" type="ORF">N1032_19605</name>
</gene>
<dbReference type="InterPro" id="IPR036388">
    <property type="entry name" value="WH-like_DNA-bd_sf"/>
</dbReference>
<evidence type="ECO:0000256" key="1">
    <source>
        <dbReference type="ARBA" id="ARBA00023015"/>
    </source>
</evidence>
<dbReference type="PANTHER" id="PTHR44688:SF16">
    <property type="entry name" value="DNA-BINDING TRANSCRIPTIONAL ACTIVATOR DEVR_DOSR"/>
    <property type="match status" value="1"/>
</dbReference>
<dbReference type="SUPFAM" id="SSF46894">
    <property type="entry name" value="C-terminal effector domain of the bipartite response regulators"/>
    <property type="match status" value="1"/>
</dbReference>
<dbReference type="CDD" id="cd06170">
    <property type="entry name" value="LuxR_C_like"/>
    <property type="match status" value="1"/>
</dbReference>
<dbReference type="SMART" id="SM00421">
    <property type="entry name" value="HTH_LUXR"/>
    <property type="match status" value="1"/>
</dbReference>
<comment type="caution">
    <text evidence="5">The sequence shown here is derived from an EMBL/GenBank/DDBJ whole genome shotgun (WGS) entry which is preliminary data.</text>
</comment>
<organism evidence="5 6">
    <name type="scientific">Herbiconiux daphne</name>
    <dbReference type="NCBI Taxonomy" id="2970914"/>
    <lineage>
        <taxon>Bacteria</taxon>
        <taxon>Bacillati</taxon>
        <taxon>Actinomycetota</taxon>
        <taxon>Actinomycetes</taxon>
        <taxon>Micrococcales</taxon>
        <taxon>Microbacteriaceae</taxon>
        <taxon>Herbiconiux</taxon>
    </lineage>
</organism>
<dbReference type="EMBL" id="JANLCJ010000010">
    <property type="protein sequence ID" value="MCS5735950.1"/>
    <property type="molecule type" value="Genomic_DNA"/>
</dbReference>
<dbReference type="SUPFAM" id="SSF48452">
    <property type="entry name" value="TPR-like"/>
    <property type="match status" value="1"/>
</dbReference>
<dbReference type="InterPro" id="IPR000792">
    <property type="entry name" value="Tscrpt_reg_LuxR_C"/>
</dbReference>
<name>A0ABT2H7N7_9MICO</name>
<proteinExistence type="predicted"/>
<keyword evidence="6" id="KW-1185">Reference proteome</keyword>
<dbReference type="RefSeq" id="WP_259541341.1">
    <property type="nucleotide sequence ID" value="NZ_JANLCJ010000010.1"/>
</dbReference>
<dbReference type="PRINTS" id="PR00038">
    <property type="entry name" value="HTHLUXR"/>
</dbReference>
<keyword evidence="3" id="KW-0804">Transcription</keyword>
<dbReference type="PROSITE" id="PS50043">
    <property type="entry name" value="HTH_LUXR_2"/>
    <property type="match status" value="1"/>
</dbReference>
<protein>
    <submittedName>
        <fullName evidence="5">Helix-turn-helix transcriptional regulator</fullName>
    </submittedName>
</protein>
<evidence type="ECO:0000259" key="4">
    <source>
        <dbReference type="PROSITE" id="PS50043"/>
    </source>
</evidence>
<dbReference type="PANTHER" id="PTHR44688">
    <property type="entry name" value="DNA-BINDING TRANSCRIPTIONAL ACTIVATOR DEVR_DOSR"/>
    <property type="match status" value="1"/>
</dbReference>
<dbReference type="Pfam" id="PF00196">
    <property type="entry name" value="GerE"/>
    <property type="match status" value="1"/>
</dbReference>